<comment type="caution">
    <text evidence="4">The sequence shown here is derived from an EMBL/GenBank/DDBJ whole genome shotgun (WGS) entry which is preliminary data.</text>
</comment>
<reference evidence="5" key="1">
    <citation type="submission" date="2018-08" db="EMBL/GenBank/DDBJ databases">
        <authorList>
            <person name="Zhang J."/>
            <person name="Du Z.-J."/>
        </authorList>
    </citation>
    <scope>NUCLEOTIDE SEQUENCE [LARGE SCALE GENOMIC DNA]</scope>
    <source>
        <strain evidence="5">KCTC 52655</strain>
    </source>
</reference>
<evidence type="ECO:0000256" key="1">
    <source>
        <dbReference type="ARBA" id="ARBA00023002"/>
    </source>
</evidence>
<sequence length="117" mass="12956">MQVKVDYVPEWHDVCAESDLVPNSGVCALIEEQQIALFAVKLEGEQKVFAISNWDPIGKANVMYRGILGSVKGDPVVASPLYKEHYSLTSGQCVEREDASVMVFDIKLENGRVWVAV</sequence>
<organism evidence="4 5">
    <name type="scientific">Alteromonas aestuariivivens</name>
    <dbReference type="NCBI Taxonomy" id="1938339"/>
    <lineage>
        <taxon>Bacteria</taxon>
        <taxon>Pseudomonadati</taxon>
        <taxon>Pseudomonadota</taxon>
        <taxon>Gammaproteobacteria</taxon>
        <taxon>Alteromonadales</taxon>
        <taxon>Alteromonadaceae</taxon>
        <taxon>Alteromonas/Salinimonas group</taxon>
        <taxon>Alteromonas</taxon>
    </lineage>
</organism>
<name>A0A3D8MCR7_9ALTE</name>
<dbReference type="Pfam" id="PF13806">
    <property type="entry name" value="Rieske_2"/>
    <property type="match status" value="1"/>
</dbReference>
<dbReference type="PROSITE" id="PS51300">
    <property type="entry name" value="NIRD"/>
    <property type="match status" value="1"/>
</dbReference>
<dbReference type="RefSeq" id="WP_115591940.1">
    <property type="nucleotide sequence ID" value="NZ_QRHA01000002.1"/>
</dbReference>
<dbReference type="InterPro" id="IPR036922">
    <property type="entry name" value="Rieske_2Fe-2S_sf"/>
</dbReference>
<dbReference type="InterPro" id="IPR017881">
    <property type="entry name" value="NirD"/>
</dbReference>
<dbReference type="EMBL" id="QRHA01000002">
    <property type="protein sequence ID" value="RDV28019.1"/>
    <property type="molecule type" value="Genomic_DNA"/>
</dbReference>
<keyword evidence="5" id="KW-1185">Reference proteome</keyword>
<evidence type="ECO:0000313" key="5">
    <source>
        <dbReference type="Proteomes" id="UP000256561"/>
    </source>
</evidence>
<dbReference type="GO" id="GO:0051537">
    <property type="term" value="F:2 iron, 2 sulfur cluster binding"/>
    <property type="evidence" value="ECO:0007669"/>
    <property type="project" value="InterPro"/>
</dbReference>
<dbReference type="GO" id="GO:0042128">
    <property type="term" value="P:nitrate assimilation"/>
    <property type="evidence" value="ECO:0007669"/>
    <property type="project" value="UniProtKB-KW"/>
</dbReference>
<dbReference type="OrthoDB" id="516687at2"/>
<dbReference type="AlphaFoldDB" id="A0A3D8MCR7"/>
<gene>
    <name evidence="4" type="primary">nirD</name>
    <name evidence="4" type="ORF">DXV75_03370</name>
</gene>
<dbReference type="PANTHER" id="PTHR40562:SF1">
    <property type="entry name" value="NITRITE REDUCTASE (NADH) SMALL SUBUNIT"/>
    <property type="match status" value="1"/>
</dbReference>
<accession>A0A3D8MCR7</accession>
<protein>
    <submittedName>
        <fullName evidence="4">Nitrite reductase (NAD(P)H) small subunit</fullName>
    </submittedName>
</protein>
<dbReference type="Gene3D" id="2.102.10.10">
    <property type="entry name" value="Rieske [2Fe-2S] iron-sulphur domain"/>
    <property type="match status" value="1"/>
</dbReference>
<dbReference type="PANTHER" id="PTHR40562">
    <property type="match status" value="1"/>
</dbReference>
<keyword evidence="2" id="KW-0534">Nitrate assimilation</keyword>
<feature type="domain" description="Rieske-like [2Fe-2S]" evidence="3">
    <location>
        <begin position="10"/>
        <end position="116"/>
    </location>
</feature>
<dbReference type="InterPro" id="IPR012748">
    <property type="entry name" value="Rieske-like_NirD"/>
</dbReference>
<keyword evidence="1" id="KW-0560">Oxidoreductase</keyword>
<evidence type="ECO:0000313" key="4">
    <source>
        <dbReference type="EMBL" id="RDV28019.1"/>
    </source>
</evidence>
<dbReference type="GO" id="GO:0008942">
    <property type="term" value="F:nitrite reductase [NAD(P)H] activity"/>
    <property type="evidence" value="ECO:0007669"/>
    <property type="project" value="InterPro"/>
</dbReference>
<dbReference type="Proteomes" id="UP000256561">
    <property type="component" value="Unassembled WGS sequence"/>
</dbReference>
<dbReference type="SUPFAM" id="SSF50022">
    <property type="entry name" value="ISP domain"/>
    <property type="match status" value="1"/>
</dbReference>
<evidence type="ECO:0000259" key="3">
    <source>
        <dbReference type="Pfam" id="PF13806"/>
    </source>
</evidence>
<proteinExistence type="predicted"/>
<dbReference type="CDD" id="cd03529">
    <property type="entry name" value="Rieske_NirD"/>
    <property type="match status" value="1"/>
</dbReference>
<evidence type="ECO:0000256" key="2">
    <source>
        <dbReference type="ARBA" id="ARBA00023063"/>
    </source>
</evidence>
<dbReference type="NCBIfam" id="TIGR02378">
    <property type="entry name" value="nirD_assim_sml"/>
    <property type="match status" value="1"/>
</dbReference>